<keyword evidence="4" id="KW-1185">Reference proteome</keyword>
<comment type="caution">
    <text evidence="3">The sequence shown here is derived from an EMBL/GenBank/DDBJ whole genome shotgun (WGS) entry which is preliminary data.</text>
</comment>
<evidence type="ECO:0000313" key="4">
    <source>
        <dbReference type="Proteomes" id="UP001210380"/>
    </source>
</evidence>
<dbReference type="CDD" id="cd07381">
    <property type="entry name" value="MPP_CapA"/>
    <property type="match status" value="1"/>
</dbReference>
<dbReference type="Gene3D" id="3.60.21.10">
    <property type="match status" value="1"/>
</dbReference>
<dbReference type="Proteomes" id="UP001210380">
    <property type="component" value="Unassembled WGS sequence"/>
</dbReference>
<reference evidence="3 4" key="1">
    <citation type="submission" date="2022-11" db="EMBL/GenBank/DDBJ databases">
        <title>Draft genome sequence of Saccharopolyspora sp. WRP15-2 isolated from rhizosphere soils of wild rice in Thailand.</title>
        <authorList>
            <person name="Duangmal K."/>
            <person name="Kammanee S."/>
            <person name="Muangham S."/>
        </authorList>
    </citation>
    <scope>NUCLEOTIDE SEQUENCE [LARGE SCALE GENOMIC DNA]</scope>
    <source>
        <strain evidence="3 4">WRP15-2</strain>
    </source>
</reference>
<comment type="similarity">
    <text evidence="1">Belongs to the CapA family.</text>
</comment>
<dbReference type="PANTHER" id="PTHR33393:SF11">
    <property type="entry name" value="POLYGLUTAMINE SYNTHESIS ACCESSORY PROTEIN RV0574C-RELATED"/>
    <property type="match status" value="1"/>
</dbReference>
<name>A0ABT4UZV9_9PSEU</name>
<accession>A0ABT4UZV9</accession>
<proteinExistence type="inferred from homology"/>
<dbReference type="RefSeq" id="WP_270949920.1">
    <property type="nucleotide sequence ID" value="NZ_JAQGLA010000026.1"/>
</dbReference>
<gene>
    <name evidence="3" type="ORF">OU415_17535</name>
</gene>
<protein>
    <submittedName>
        <fullName evidence="3">CapA family protein</fullName>
    </submittedName>
</protein>
<evidence type="ECO:0000256" key="1">
    <source>
        <dbReference type="ARBA" id="ARBA00005662"/>
    </source>
</evidence>
<dbReference type="InterPro" id="IPR029052">
    <property type="entry name" value="Metallo-depent_PP-like"/>
</dbReference>
<evidence type="ECO:0000259" key="2">
    <source>
        <dbReference type="SMART" id="SM00854"/>
    </source>
</evidence>
<dbReference type="Pfam" id="PF09587">
    <property type="entry name" value="PGA_cap"/>
    <property type="match status" value="1"/>
</dbReference>
<sequence>MALVRLFLCGDVMPGRGVDQILPHPGDPDLHELYLHDARSYVAAAEALNGPIRRPVGYAWPWGSALRAIEEAAPDVRVINLESSITRDDHFAARKGVHYRMNPANVDCLRAGHPDVCSLANNHVLDFGRRGLTDTLDALSAAGLRWVGAGRDVTEAHRPALVGTPHGRVAVFGCGAASSGIPGGWAATAQRSGVNYLPDLSDRRAAELTAEIRERTRPGDIVVVSLHWGTNWRYHVDEDQIRFAHRLIDGGVHVVHGHSSHHPRPIEIYRGRLILYGCGDFIDDYEGIPGYESYRDDLRLLFFASLTPAGDLAELRMLPMQSRRMRLHPASAPDTAWLRDTLTDISADFGTTVSVSGGALLAHHR</sequence>
<dbReference type="InterPro" id="IPR052169">
    <property type="entry name" value="CW_Biosynth-Accessory"/>
</dbReference>
<dbReference type="PANTHER" id="PTHR33393">
    <property type="entry name" value="POLYGLUTAMINE SYNTHESIS ACCESSORY PROTEIN RV0574C-RELATED"/>
    <property type="match status" value="1"/>
</dbReference>
<dbReference type="InterPro" id="IPR019079">
    <property type="entry name" value="Capsule_synth_CapA"/>
</dbReference>
<organism evidence="3 4">
    <name type="scientific">Saccharopolyspora oryzae</name>
    <dbReference type="NCBI Taxonomy" id="2997343"/>
    <lineage>
        <taxon>Bacteria</taxon>
        <taxon>Bacillati</taxon>
        <taxon>Actinomycetota</taxon>
        <taxon>Actinomycetes</taxon>
        <taxon>Pseudonocardiales</taxon>
        <taxon>Pseudonocardiaceae</taxon>
        <taxon>Saccharopolyspora</taxon>
    </lineage>
</organism>
<dbReference type="EMBL" id="JAQGLA010000026">
    <property type="protein sequence ID" value="MDA3627252.1"/>
    <property type="molecule type" value="Genomic_DNA"/>
</dbReference>
<evidence type="ECO:0000313" key="3">
    <source>
        <dbReference type="EMBL" id="MDA3627252.1"/>
    </source>
</evidence>
<dbReference type="SMART" id="SM00854">
    <property type="entry name" value="PGA_cap"/>
    <property type="match status" value="1"/>
</dbReference>
<feature type="domain" description="Capsule synthesis protein CapA" evidence="2">
    <location>
        <begin position="5"/>
        <end position="285"/>
    </location>
</feature>
<dbReference type="SUPFAM" id="SSF56300">
    <property type="entry name" value="Metallo-dependent phosphatases"/>
    <property type="match status" value="1"/>
</dbReference>